<feature type="transmembrane region" description="Helical" evidence="1">
    <location>
        <begin position="110"/>
        <end position="127"/>
    </location>
</feature>
<dbReference type="EMBL" id="OZ075126">
    <property type="protein sequence ID" value="CAL4943637.1"/>
    <property type="molecule type" value="Genomic_DNA"/>
</dbReference>
<protein>
    <recommendedName>
        <fullName evidence="4">Ergosterol biosynthetic protein 28</fullName>
    </recommendedName>
</protein>
<accession>A0ABC8YHI5</accession>
<gene>
    <name evidence="2" type="ORF">URODEC1_LOCUS34297</name>
</gene>
<evidence type="ECO:0008006" key="4">
    <source>
        <dbReference type="Google" id="ProtNLM"/>
    </source>
</evidence>
<feature type="transmembrane region" description="Helical" evidence="1">
    <location>
        <begin position="54"/>
        <end position="74"/>
    </location>
</feature>
<evidence type="ECO:0000313" key="3">
    <source>
        <dbReference type="Proteomes" id="UP001497457"/>
    </source>
</evidence>
<keyword evidence="1" id="KW-0812">Transmembrane</keyword>
<keyword evidence="1" id="KW-0472">Membrane</keyword>
<dbReference type="Proteomes" id="UP001497457">
    <property type="component" value="Chromosome 16b"/>
</dbReference>
<dbReference type="AlphaFoldDB" id="A0ABC8YHI5"/>
<name>A0ABC8YHI5_9POAL</name>
<dbReference type="PANTHER" id="PTHR15451">
    <property type="entry name" value="ERGOSTEROL BIOSYNTHETIC PROTEIN 28-RELATED"/>
    <property type="match status" value="1"/>
</dbReference>
<proteinExistence type="predicted"/>
<organism evidence="2 3">
    <name type="scientific">Urochloa decumbens</name>
    <dbReference type="NCBI Taxonomy" id="240449"/>
    <lineage>
        <taxon>Eukaryota</taxon>
        <taxon>Viridiplantae</taxon>
        <taxon>Streptophyta</taxon>
        <taxon>Embryophyta</taxon>
        <taxon>Tracheophyta</taxon>
        <taxon>Spermatophyta</taxon>
        <taxon>Magnoliopsida</taxon>
        <taxon>Liliopsida</taxon>
        <taxon>Poales</taxon>
        <taxon>Poaceae</taxon>
        <taxon>PACMAD clade</taxon>
        <taxon>Panicoideae</taxon>
        <taxon>Panicodae</taxon>
        <taxon>Paniceae</taxon>
        <taxon>Melinidinae</taxon>
        <taxon>Urochloa</taxon>
    </lineage>
</organism>
<keyword evidence="1" id="KW-1133">Transmembrane helix</keyword>
<dbReference type="InterPro" id="IPR005352">
    <property type="entry name" value="Erg28"/>
</dbReference>
<keyword evidence="3" id="KW-1185">Reference proteome</keyword>
<reference evidence="2" key="1">
    <citation type="submission" date="2024-10" db="EMBL/GenBank/DDBJ databases">
        <authorList>
            <person name="Ryan C."/>
        </authorList>
    </citation>
    <scope>NUCLEOTIDE SEQUENCE [LARGE SCALE GENOMIC DNA]</scope>
</reference>
<dbReference type="PANTHER" id="PTHR15451:SF24">
    <property type="entry name" value="ERGOSTEROL BIOSYNTHETIC PROTEIN 28"/>
    <property type="match status" value="1"/>
</dbReference>
<dbReference type="Pfam" id="PF03694">
    <property type="entry name" value="Erg28"/>
    <property type="match status" value="1"/>
</dbReference>
<evidence type="ECO:0000256" key="1">
    <source>
        <dbReference type="SAM" id="Phobius"/>
    </source>
</evidence>
<evidence type="ECO:0000313" key="2">
    <source>
        <dbReference type="EMBL" id="CAL4943637.1"/>
    </source>
</evidence>
<sequence>MAAAAGKKMRGVPALGWWLLFIGAVRLGLTWYGFSDVAALRSTTYAQAQITGVHGRTFGVWTLLSCTLCFLCAFDLGNRPLYAATFMSFVYAYAHFVLECLVYHTFPPANLASVSVFAVTSIVWMLLQWNSHGHGSSRVAAKQSS</sequence>
<feature type="transmembrane region" description="Helical" evidence="1">
    <location>
        <begin position="81"/>
        <end position="104"/>
    </location>
</feature>
<feature type="transmembrane region" description="Helical" evidence="1">
    <location>
        <begin position="12"/>
        <end position="34"/>
    </location>
</feature>